<proteinExistence type="predicted"/>
<dbReference type="EMBL" id="BK016021">
    <property type="protein sequence ID" value="DAF90104.1"/>
    <property type="molecule type" value="Genomic_DNA"/>
</dbReference>
<accession>A0A8S5U6J3</accession>
<reference evidence="1" key="1">
    <citation type="journal article" date="2021" name="Proc. Natl. Acad. Sci. U.S.A.">
        <title>A Catalog of Tens of Thousands of Viruses from Human Metagenomes Reveals Hidden Associations with Chronic Diseases.</title>
        <authorList>
            <person name="Tisza M.J."/>
            <person name="Buck C.B."/>
        </authorList>
    </citation>
    <scope>NUCLEOTIDE SEQUENCE</scope>
    <source>
        <strain evidence="1">Ctu061</strain>
    </source>
</reference>
<protein>
    <submittedName>
        <fullName evidence="1">Uncharacterized protein</fullName>
    </submittedName>
</protein>
<organism evidence="1">
    <name type="scientific">Siphoviridae sp. ctu061</name>
    <dbReference type="NCBI Taxonomy" id="2825710"/>
    <lineage>
        <taxon>Viruses</taxon>
        <taxon>Duplodnaviria</taxon>
        <taxon>Heunggongvirae</taxon>
        <taxon>Uroviricota</taxon>
        <taxon>Caudoviricetes</taxon>
    </lineage>
</organism>
<sequence length="45" mass="5395">MERVLGKKQSIQDEDWLKAGKRIEELVSREELDEKVHSTVEENRR</sequence>
<evidence type="ECO:0000313" key="1">
    <source>
        <dbReference type="EMBL" id="DAF90104.1"/>
    </source>
</evidence>
<name>A0A8S5U6J3_9CAUD</name>